<dbReference type="Gene3D" id="1.10.8.720">
    <property type="entry name" value="Region D6 of dynein motor"/>
    <property type="match status" value="1"/>
</dbReference>
<name>A0A9N9WER6_9NEOP</name>
<dbReference type="InterPro" id="IPR026983">
    <property type="entry name" value="DHC"/>
</dbReference>
<dbReference type="Gene3D" id="6.10.140.1060">
    <property type="match status" value="1"/>
</dbReference>
<dbReference type="Pfam" id="PF18199">
    <property type="entry name" value="Dynein_C"/>
    <property type="match status" value="1"/>
</dbReference>
<evidence type="ECO:0000259" key="2">
    <source>
        <dbReference type="Pfam" id="PF18198"/>
    </source>
</evidence>
<dbReference type="GO" id="GO:0030286">
    <property type="term" value="C:dynein complex"/>
    <property type="evidence" value="ECO:0007669"/>
    <property type="project" value="InterPro"/>
</dbReference>
<dbReference type="Pfam" id="PF12781">
    <property type="entry name" value="AAA_9"/>
    <property type="match status" value="2"/>
</dbReference>
<sequence>MELLPFLTNYIISYLSPQLENISKEILQLNHRSLLAAAYIVYLTDATEPQAREYLKKWSALIGFEDTSFSVPNFLVTTEKQLKWHAEGLPSDTTAIKNAVLIDQALQSEKCGFTPLVIDPDGDTTAWLKATLADTQCDFVSQHSEKLLTAVQYAVRLNRTLVITDVDGIHSSWAGLMDTSVHLVLVARTMPPIPPSCLARLSPLYCAARRDALTDQLVHYALQQLKPEVNEKSKEIKLKKATLQKQQYELQENLLKILSTNNDILHDTNLLASLNKTRETSATITEALEAAHAIERDTNAASEAFLPSATRTALLALTVKSMTLHQPLIALPIDVVLDVYVDALRRSDSNNINNDEVIRYITRRVIERVLLSLHKKDKYKVVLHILKQVYDGIMPDELWQIFLGKYIINEDQKIVKEIKNTYQWISDELVRKVAQIKVIHEDFFNKLSLQNASLWKEFLDSGDLNVLAPLSLTPCELAVAVSLLRPDSTYRAITNLVDYVLGAGVMSGGGGVAVAARWSGPRGRRPALLLAAHALDVLANHARSLTLVGVEEGRPAWERAVEGNRSGGWVALVVGASPFTQDLRNFIVDFVQRPIDDFNEEFRLWIVSEDRKIPPIVANVCVNVILEAPEGVKYNVMSTLSAWGEFEADGTTVRARACLALFHAIVQERRAYIPQGWSRWYAWEWGEVSACAEAVGGGGGGRALVGAVYGARAGAGDRRALAALHRATLGDHALAHCWRPLGLPLHLPVPTTTRTQAYLSAFDAFPDIDPPQLLGLPDNCRTSWERNSANDIIIGLKELDTTTMSSNYDNKNNVTPLKMILALWKKLMAGSALIKADYQVEKVIKDIEREGGWWESVCCCEVNVAARVSRLLHRALALRARSTPPAPLHQDKNKWIQSIEQLEALLLKSDFFQTPEEWQSWWTGPEESAVYVREFCHRALASEVRMRTQTLNIPKELDLRAFLFPGRVVWAMRANAAQRLHCSVHHLTLLTKWSPLQDECGDDGVVVSGLQLAGGWWGGRGVEAAGMGRPPRVTAPPLLLRYVPQSQTTPLNPEGTVEVPVYMNESREEELFVARAPLAKPFDRDTAEMHAIALFIAPLQ</sequence>
<proteinExistence type="predicted"/>
<reference evidence="4" key="2">
    <citation type="submission" date="2022-10" db="EMBL/GenBank/DDBJ databases">
        <authorList>
            <consortium name="ENA_rothamsted_submissions"/>
            <consortium name="culmorum"/>
            <person name="King R."/>
        </authorList>
    </citation>
    <scope>NUCLEOTIDE SEQUENCE</scope>
</reference>
<reference evidence="4" key="1">
    <citation type="submission" date="2021-12" db="EMBL/GenBank/DDBJ databases">
        <authorList>
            <person name="King R."/>
        </authorList>
    </citation>
    <scope>NUCLEOTIDE SEQUENCE</scope>
</reference>
<dbReference type="OrthoDB" id="10252139at2759"/>
<feature type="domain" description="Dynein heavy chain AAA lid" evidence="2">
    <location>
        <begin position="658"/>
        <end position="693"/>
    </location>
</feature>
<evidence type="ECO:0000313" key="4">
    <source>
        <dbReference type="EMBL" id="CAG9791910.1"/>
    </source>
</evidence>
<keyword evidence="5" id="KW-1185">Reference proteome</keyword>
<dbReference type="GO" id="GO:0007018">
    <property type="term" value="P:microtubule-based movement"/>
    <property type="evidence" value="ECO:0007669"/>
    <property type="project" value="InterPro"/>
</dbReference>
<dbReference type="GO" id="GO:0045505">
    <property type="term" value="F:dynein intermediate chain binding"/>
    <property type="evidence" value="ECO:0007669"/>
    <property type="project" value="InterPro"/>
</dbReference>
<dbReference type="Proteomes" id="UP001153714">
    <property type="component" value="Chromosome 4"/>
</dbReference>
<protein>
    <submittedName>
        <fullName evidence="4">Uncharacterized protein</fullName>
    </submittedName>
</protein>
<dbReference type="PANTHER" id="PTHR45703">
    <property type="entry name" value="DYNEIN HEAVY CHAIN"/>
    <property type="match status" value="1"/>
</dbReference>
<accession>A0A9N9WER6</accession>
<dbReference type="InterPro" id="IPR042219">
    <property type="entry name" value="AAA_lid_11_sf"/>
</dbReference>
<evidence type="ECO:0000313" key="5">
    <source>
        <dbReference type="Proteomes" id="UP001153714"/>
    </source>
</evidence>
<feature type="domain" description="Dynein heavy chain C-terminal" evidence="3">
    <location>
        <begin position="913"/>
        <end position="1078"/>
    </location>
</feature>
<evidence type="ECO:0000259" key="1">
    <source>
        <dbReference type="Pfam" id="PF12781"/>
    </source>
</evidence>
<organism evidence="4 5">
    <name type="scientific">Diatraea saccharalis</name>
    <name type="common">sugarcane borer</name>
    <dbReference type="NCBI Taxonomy" id="40085"/>
    <lineage>
        <taxon>Eukaryota</taxon>
        <taxon>Metazoa</taxon>
        <taxon>Ecdysozoa</taxon>
        <taxon>Arthropoda</taxon>
        <taxon>Hexapoda</taxon>
        <taxon>Insecta</taxon>
        <taxon>Pterygota</taxon>
        <taxon>Neoptera</taxon>
        <taxon>Endopterygota</taxon>
        <taxon>Lepidoptera</taxon>
        <taxon>Glossata</taxon>
        <taxon>Ditrysia</taxon>
        <taxon>Pyraloidea</taxon>
        <taxon>Crambidae</taxon>
        <taxon>Crambinae</taxon>
        <taxon>Diatraea</taxon>
    </lineage>
</organism>
<dbReference type="Gene3D" id="3.10.490.20">
    <property type="match status" value="1"/>
</dbReference>
<feature type="domain" description="Dynein heavy chain ATP-binding dynein motor region" evidence="1">
    <location>
        <begin position="189"/>
        <end position="284"/>
    </location>
</feature>
<dbReference type="EMBL" id="OU893335">
    <property type="protein sequence ID" value="CAG9791910.1"/>
    <property type="molecule type" value="Genomic_DNA"/>
</dbReference>
<evidence type="ECO:0000259" key="3">
    <source>
        <dbReference type="Pfam" id="PF18199"/>
    </source>
</evidence>
<dbReference type="GO" id="GO:0051959">
    <property type="term" value="F:dynein light intermediate chain binding"/>
    <property type="evidence" value="ECO:0007669"/>
    <property type="project" value="InterPro"/>
</dbReference>
<dbReference type="InterPro" id="IPR035706">
    <property type="entry name" value="AAA_9"/>
</dbReference>
<gene>
    <name evidence="4" type="ORF">DIATSA_LOCUS9491</name>
</gene>
<dbReference type="InterPro" id="IPR041228">
    <property type="entry name" value="Dynein_C"/>
</dbReference>
<dbReference type="InterPro" id="IPR041658">
    <property type="entry name" value="AAA_lid_11"/>
</dbReference>
<dbReference type="Gene3D" id="3.40.50.300">
    <property type="entry name" value="P-loop containing nucleotide triphosphate hydrolases"/>
    <property type="match status" value="1"/>
</dbReference>
<dbReference type="AlphaFoldDB" id="A0A9N9WER6"/>
<dbReference type="InterPro" id="IPR043160">
    <property type="entry name" value="Dynein_C_barrel"/>
</dbReference>
<dbReference type="PANTHER" id="PTHR45703:SF36">
    <property type="entry name" value="DYNEIN HEAVY CHAIN, CYTOPLASMIC"/>
    <property type="match status" value="1"/>
</dbReference>
<feature type="domain" description="Dynein heavy chain ATP-binding dynein motor region" evidence="1">
    <location>
        <begin position="83"/>
        <end position="169"/>
    </location>
</feature>
<dbReference type="Pfam" id="PF18198">
    <property type="entry name" value="AAA_lid_11"/>
    <property type="match status" value="1"/>
</dbReference>
<dbReference type="InterPro" id="IPR027417">
    <property type="entry name" value="P-loop_NTPase"/>
</dbReference>